<keyword evidence="4" id="KW-1185">Reference proteome</keyword>
<dbReference type="RefSeq" id="WP_167635770.1">
    <property type="nucleotide sequence ID" value="NZ_JAATOP010000001.1"/>
</dbReference>
<organism evidence="3 4">
    <name type="scientific">Marivivens donghaensis</name>
    <dbReference type="NCBI Taxonomy" id="1699413"/>
    <lineage>
        <taxon>Bacteria</taxon>
        <taxon>Pseudomonadati</taxon>
        <taxon>Pseudomonadota</taxon>
        <taxon>Alphaproteobacteria</taxon>
        <taxon>Rhodobacterales</taxon>
        <taxon>Paracoccaceae</taxon>
        <taxon>Marivivens group</taxon>
        <taxon>Marivivens</taxon>
    </lineage>
</organism>
<gene>
    <name evidence="3" type="ORF">HCZ30_00325</name>
</gene>
<evidence type="ECO:0000256" key="2">
    <source>
        <dbReference type="SAM" id="Phobius"/>
    </source>
</evidence>
<keyword evidence="2" id="KW-0812">Transmembrane</keyword>
<comment type="caution">
    <text evidence="3">The sequence shown here is derived from an EMBL/GenBank/DDBJ whole genome shotgun (WGS) entry which is preliminary data.</text>
</comment>
<dbReference type="EMBL" id="JAATOP010000001">
    <property type="protein sequence ID" value="NIY70874.1"/>
    <property type="molecule type" value="Genomic_DNA"/>
</dbReference>
<sequence length="249" mass="26376">MADDQVDDEAPAAGAAPQTKAAPTGTVKLANRKLTAAGSMLGLRPGDVLAGVNGAPFIGTVQDLNTRFKQSGGKPLALSFRRGKVDLTVLADHPNLGKWEATDPVSGWTGDGDDPVMMRNWEVLRASDGSYDLHSLSPDNLALFLPPVWLLKSRLWVATAAIIAALVTAGMIWIPLAAVVYILAGLTLRKSGATLYRLDRINMGMAPYAIVAATSEAGAHAAYGKIDPKGRFMFAAPKEETAEHELTED</sequence>
<evidence type="ECO:0000313" key="3">
    <source>
        <dbReference type="EMBL" id="NIY70874.1"/>
    </source>
</evidence>
<feature type="compositionally biased region" description="Low complexity" evidence="1">
    <location>
        <begin position="11"/>
        <end position="24"/>
    </location>
</feature>
<name>A0ABX0VSK5_9RHOB</name>
<dbReference type="Proteomes" id="UP000709466">
    <property type="component" value="Unassembled WGS sequence"/>
</dbReference>
<dbReference type="SUPFAM" id="SSF50156">
    <property type="entry name" value="PDZ domain-like"/>
    <property type="match status" value="1"/>
</dbReference>
<evidence type="ECO:0000256" key="1">
    <source>
        <dbReference type="SAM" id="MobiDB-lite"/>
    </source>
</evidence>
<protein>
    <recommendedName>
        <fullName evidence="5">PDZ domain-containing protein</fullName>
    </recommendedName>
</protein>
<evidence type="ECO:0000313" key="4">
    <source>
        <dbReference type="Proteomes" id="UP000709466"/>
    </source>
</evidence>
<evidence type="ECO:0008006" key="5">
    <source>
        <dbReference type="Google" id="ProtNLM"/>
    </source>
</evidence>
<keyword evidence="2" id="KW-0472">Membrane</keyword>
<dbReference type="Gene3D" id="2.30.42.10">
    <property type="match status" value="1"/>
</dbReference>
<keyword evidence="2" id="KW-1133">Transmembrane helix</keyword>
<dbReference type="InterPro" id="IPR036034">
    <property type="entry name" value="PDZ_sf"/>
</dbReference>
<accession>A0ABX0VSK5</accession>
<feature type="transmembrane region" description="Helical" evidence="2">
    <location>
        <begin position="155"/>
        <end position="184"/>
    </location>
</feature>
<proteinExistence type="predicted"/>
<feature type="region of interest" description="Disordered" evidence="1">
    <location>
        <begin position="1"/>
        <end position="24"/>
    </location>
</feature>
<feature type="compositionally biased region" description="Acidic residues" evidence="1">
    <location>
        <begin position="1"/>
        <end position="10"/>
    </location>
</feature>
<reference evidence="3 4" key="1">
    <citation type="submission" date="2020-03" db="EMBL/GenBank/DDBJ databases">
        <title>Bacterial isolates of synthetic phycosphere.</title>
        <authorList>
            <person name="Fu H."/>
            <person name="Moran M.A."/>
        </authorList>
    </citation>
    <scope>NUCLEOTIDE SEQUENCE [LARGE SCALE GENOMIC DNA]</scope>
    <source>
        <strain evidence="3 4">HF1</strain>
    </source>
</reference>